<dbReference type="AlphaFoldDB" id="A0A4Y1RPB6"/>
<dbReference type="EMBL" id="AP019302">
    <property type="protein sequence ID" value="BBH05687.1"/>
    <property type="molecule type" value="Genomic_DNA"/>
</dbReference>
<feature type="region of interest" description="Disordered" evidence="1">
    <location>
        <begin position="1"/>
        <end position="91"/>
    </location>
</feature>
<gene>
    <name evidence="2" type="ORF">Prudu_017150</name>
</gene>
<organism evidence="2">
    <name type="scientific">Prunus dulcis</name>
    <name type="common">Almond</name>
    <name type="synonym">Amygdalus dulcis</name>
    <dbReference type="NCBI Taxonomy" id="3755"/>
    <lineage>
        <taxon>Eukaryota</taxon>
        <taxon>Viridiplantae</taxon>
        <taxon>Streptophyta</taxon>
        <taxon>Embryophyta</taxon>
        <taxon>Tracheophyta</taxon>
        <taxon>Spermatophyta</taxon>
        <taxon>Magnoliopsida</taxon>
        <taxon>eudicotyledons</taxon>
        <taxon>Gunneridae</taxon>
        <taxon>Pentapetalae</taxon>
        <taxon>rosids</taxon>
        <taxon>fabids</taxon>
        <taxon>Rosales</taxon>
        <taxon>Rosaceae</taxon>
        <taxon>Amygdaloideae</taxon>
        <taxon>Amygdaleae</taxon>
        <taxon>Prunus</taxon>
    </lineage>
</organism>
<evidence type="ECO:0000313" key="2">
    <source>
        <dbReference type="EMBL" id="BBH05687.1"/>
    </source>
</evidence>
<proteinExistence type="predicted"/>
<protein>
    <recommendedName>
        <fullName evidence="3">Ankyrin repeat family protein</fullName>
    </recommendedName>
</protein>
<name>A0A4Y1RPB6_PRUDU</name>
<sequence>MSNLIGSRKAVSTAHSSPSTAQPSSTATAPTQMDHLPIGPGESYAPASSASLVVQPISTRSRRWPTSTTDTTSTDATCASGSQPAKKNTREPCRQLKTAKVTRVTNSCINIRYDERHRATLIAELHSSLAHEIDHIIRTHCPMQWKYWKVMPDEIKTEVRGQLSTNYNLEDLDDESLAYINRLFAERYRQWKSDLHHHFQAFYDPQNKAKVNKGNRNKKTLLHHSGSRPFSYRMDARRRTTMVERSQLVLQVSTSQLPPDTLLESVDPPQDAGFQILIETLDQTLERRLGTYCRGMGNARQREPRPHSLSQSNSHVTALTAKVVELQGQMSVLPESLARSGIPVPHFDPSSTSELVQLEHGHQTSAPVDYV</sequence>
<evidence type="ECO:0008006" key="3">
    <source>
        <dbReference type="Google" id="ProtNLM"/>
    </source>
</evidence>
<feature type="region of interest" description="Disordered" evidence="1">
    <location>
        <begin position="351"/>
        <end position="371"/>
    </location>
</feature>
<reference evidence="2" key="1">
    <citation type="journal article" date="2019" name="Science">
        <title>Mutation of a bHLH transcription factor allowed almond domestication.</title>
        <authorList>
            <person name="Sanchez-Perez R."/>
            <person name="Pavan S."/>
            <person name="Mazzeo R."/>
            <person name="Moldovan C."/>
            <person name="Aiese Cigliano R."/>
            <person name="Del Cueto J."/>
            <person name="Ricciardi F."/>
            <person name="Lotti C."/>
            <person name="Ricciardi L."/>
            <person name="Dicenta F."/>
            <person name="Lopez-Marques R.L."/>
            <person name="Lindberg Moller B."/>
        </authorList>
    </citation>
    <scope>NUCLEOTIDE SEQUENCE</scope>
</reference>
<accession>A0A4Y1RPB6</accession>
<feature type="compositionally biased region" description="Low complexity" evidence="1">
    <location>
        <begin position="12"/>
        <end position="31"/>
    </location>
</feature>
<evidence type="ECO:0000256" key="1">
    <source>
        <dbReference type="SAM" id="MobiDB-lite"/>
    </source>
</evidence>
<feature type="compositionally biased region" description="Low complexity" evidence="1">
    <location>
        <begin position="64"/>
        <end position="82"/>
    </location>
</feature>